<reference evidence="1" key="2">
    <citation type="journal article" date="2021" name="Genome Biol. Evol.">
        <title>Developing a high-quality reference genome for a parasitic bivalve with doubly uniparental inheritance (Bivalvia: Unionida).</title>
        <authorList>
            <person name="Smith C.H."/>
        </authorList>
    </citation>
    <scope>NUCLEOTIDE SEQUENCE</scope>
    <source>
        <strain evidence="1">CHS0354</strain>
        <tissue evidence="1">Mantle</tissue>
    </source>
</reference>
<accession>A0AAE0SSY4</accession>
<dbReference type="EMBL" id="JAEAOA010002328">
    <property type="protein sequence ID" value="KAK3597652.1"/>
    <property type="molecule type" value="Genomic_DNA"/>
</dbReference>
<gene>
    <name evidence="1" type="ORF">CHS0354_040025</name>
</gene>
<evidence type="ECO:0000313" key="2">
    <source>
        <dbReference type="Proteomes" id="UP001195483"/>
    </source>
</evidence>
<protein>
    <submittedName>
        <fullName evidence="1">Uncharacterized protein</fullName>
    </submittedName>
</protein>
<reference evidence="1" key="3">
    <citation type="submission" date="2023-05" db="EMBL/GenBank/DDBJ databases">
        <authorList>
            <person name="Smith C.H."/>
        </authorList>
    </citation>
    <scope>NUCLEOTIDE SEQUENCE</scope>
    <source>
        <strain evidence="1">CHS0354</strain>
        <tissue evidence="1">Mantle</tissue>
    </source>
</reference>
<sequence>MEHETKTRIAGRYQDWIESEAYVSKEEARVYSSKQKRAVFIHYRCVDVQVRFDTFEEATEDDDYKLQCRN</sequence>
<dbReference type="Proteomes" id="UP001195483">
    <property type="component" value="Unassembled WGS sequence"/>
</dbReference>
<dbReference type="AlphaFoldDB" id="A0AAE0SSY4"/>
<reference evidence="1" key="1">
    <citation type="journal article" date="2021" name="Genome Biol. Evol.">
        <title>A High-Quality Reference Genome for a Parasitic Bivalve with Doubly Uniparental Inheritance (Bivalvia: Unionida).</title>
        <authorList>
            <person name="Smith C.H."/>
        </authorList>
    </citation>
    <scope>NUCLEOTIDE SEQUENCE</scope>
    <source>
        <strain evidence="1">CHS0354</strain>
    </source>
</reference>
<evidence type="ECO:0000313" key="1">
    <source>
        <dbReference type="EMBL" id="KAK3597652.1"/>
    </source>
</evidence>
<name>A0AAE0SSY4_9BIVA</name>
<proteinExistence type="predicted"/>
<keyword evidence="2" id="KW-1185">Reference proteome</keyword>
<comment type="caution">
    <text evidence="1">The sequence shown here is derived from an EMBL/GenBank/DDBJ whole genome shotgun (WGS) entry which is preliminary data.</text>
</comment>
<organism evidence="1 2">
    <name type="scientific">Potamilus streckersoni</name>
    <dbReference type="NCBI Taxonomy" id="2493646"/>
    <lineage>
        <taxon>Eukaryota</taxon>
        <taxon>Metazoa</taxon>
        <taxon>Spiralia</taxon>
        <taxon>Lophotrochozoa</taxon>
        <taxon>Mollusca</taxon>
        <taxon>Bivalvia</taxon>
        <taxon>Autobranchia</taxon>
        <taxon>Heteroconchia</taxon>
        <taxon>Palaeoheterodonta</taxon>
        <taxon>Unionida</taxon>
        <taxon>Unionoidea</taxon>
        <taxon>Unionidae</taxon>
        <taxon>Ambleminae</taxon>
        <taxon>Lampsilini</taxon>
        <taxon>Potamilus</taxon>
    </lineage>
</organism>